<dbReference type="InterPro" id="IPR025631">
    <property type="entry name" value="Porin_10"/>
</dbReference>
<evidence type="ECO:0000313" key="3">
    <source>
        <dbReference type="Proteomes" id="UP000642920"/>
    </source>
</evidence>
<dbReference type="Pfam" id="PF14121">
    <property type="entry name" value="Porin_10"/>
    <property type="match status" value="1"/>
</dbReference>
<organism evidence="2 3">
    <name type="scientific">Marivirga atlantica</name>
    <dbReference type="NCBI Taxonomy" id="1548457"/>
    <lineage>
        <taxon>Bacteria</taxon>
        <taxon>Pseudomonadati</taxon>
        <taxon>Bacteroidota</taxon>
        <taxon>Cytophagia</taxon>
        <taxon>Cytophagales</taxon>
        <taxon>Marivirgaceae</taxon>
        <taxon>Marivirga</taxon>
    </lineage>
</organism>
<comment type="caution">
    <text evidence="2">The sequence shown here is derived from an EMBL/GenBank/DDBJ whole genome shotgun (WGS) entry which is preliminary data.</text>
</comment>
<evidence type="ECO:0000256" key="1">
    <source>
        <dbReference type="SAM" id="SignalP"/>
    </source>
</evidence>
<evidence type="ECO:0008006" key="4">
    <source>
        <dbReference type="Google" id="ProtNLM"/>
    </source>
</evidence>
<feature type="chain" id="PRO_5037566495" description="Porin" evidence="1">
    <location>
        <begin position="25"/>
        <end position="617"/>
    </location>
</feature>
<sequence>MRKIHSYIFLLFAVFLLSAPVLHGQVVDDTTKNVYGPQTTFYTTEENILNNIDGYYSLDTTLADTHNWDPVELNNYYWQYLGTVGTAMQPIFYQAPEVTGRRSGFNVYDNYVKQSDQFRYFDTKSPYTNLRSVIGGNYRAFIGVDFSRNVKPNWNVGFSFRRWTIDKQLGPLSSRGDLNVLTHSYDVYTDYFTPNKKYRVLFNFARTFHKVDETGGIKDTASVIDYEELFDYEDEDINLRNGQSSELKQHYHIYQHYNLSKLVGFYHQFDWERKLNQFINSDADADSEINYLDQYFIRSDSTTDLASYYYIQNTIGLKGEVSKIFYRLYVKRKDIRYQTKYMRELFAPVENYAGAHIRLAPKENWQLRASAEYQLDGNYKLEAKLIIPFLEASALSMQFDAPFFYQRYLGNHDYWRNDFGTEKVQQLKGKAYFKWKDYIDIRPKATISVVTDHLYFNENAEPAQASGTATMIHPGVELNSKLGYFNINADYVYTTIEGGSANVFRIPEHFFTLGFYYERRLVDNLVARFGIDTHAQSTYFADDYDAVTQQFYLQNDFEIPAYIFGDVYASFKIGTAKVFLKYRHFNQGLPADGYFTTPYYTGQQAVFDIGVSWSFFN</sequence>
<gene>
    <name evidence="2" type="ORF">JKP34_14685</name>
</gene>
<name>A0A937ACM8_9BACT</name>
<keyword evidence="1" id="KW-0732">Signal</keyword>
<dbReference type="AlphaFoldDB" id="A0A937ACM8"/>
<evidence type="ECO:0000313" key="2">
    <source>
        <dbReference type="EMBL" id="MBL0766511.1"/>
    </source>
</evidence>
<dbReference type="Proteomes" id="UP000642920">
    <property type="component" value="Unassembled WGS sequence"/>
</dbReference>
<proteinExistence type="predicted"/>
<dbReference type="EMBL" id="JAERQG010000004">
    <property type="protein sequence ID" value="MBL0766511.1"/>
    <property type="molecule type" value="Genomic_DNA"/>
</dbReference>
<keyword evidence="3" id="KW-1185">Reference proteome</keyword>
<dbReference type="RefSeq" id="WP_201923142.1">
    <property type="nucleotide sequence ID" value="NZ_JAERQG010000004.1"/>
</dbReference>
<reference evidence="2" key="1">
    <citation type="submission" date="2021-01" db="EMBL/GenBank/DDBJ databases">
        <title>Marivirga sp. nov., isolated from intertidal surface sediments.</title>
        <authorList>
            <person name="Zhang M."/>
        </authorList>
    </citation>
    <scope>NUCLEOTIDE SEQUENCE</scope>
    <source>
        <strain evidence="2">SM1354</strain>
    </source>
</reference>
<protein>
    <recommendedName>
        <fullName evidence="4">Porin</fullName>
    </recommendedName>
</protein>
<feature type="signal peptide" evidence="1">
    <location>
        <begin position="1"/>
        <end position="24"/>
    </location>
</feature>
<accession>A0A937ACM8</accession>